<dbReference type="PANTHER" id="PTHR19836">
    <property type="entry name" value="30S RIBOSOMAL PROTEIN S14"/>
    <property type="match status" value="1"/>
</dbReference>
<dbReference type="InterPro" id="IPR001209">
    <property type="entry name" value="Ribosomal_uS14"/>
</dbReference>
<evidence type="ECO:0000313" key="7">
    <source>
        <dbReference type="EMBL" id="UTC24285.1"/>
    </source>
</evidence>
<dbReference type="RefSeq" id="WP_258568069.1">
    <property type="nucleotide sequence ID" value="NZ_CP092900.1"/>
</dbReference>
<reference evidence="7 8" key="1">
    <citation type="journal article" date="2022" name="Nat. Microbiol.">
        <title>The microbiome of a bacterivorous marine choanoflagellate contains a resource-demanding obligate bacterial associate.</title>
        <authorList>
            <person name="Needham D.M."/>
            <person name="Poirier C."/>
            <person name="Bachy C."/>
            <person name="George E.E."/>
            <person name="Wilken S."/>
            <person name="Yung C.C.M."/>
            <person name="Limardo A.J."/>
            <person name="Morando M."/>
            <person name="Sudek L."/>
            <person name="Malmstrom R.R."/>
            <person name="Keeling P.J."/>
            <person name="Santoro A.E."/>
            <person name="Worden A.Z."/>
        </authorList>
    </citation>
    <scope>NUCLEOTIDE SEQUENCE [LARGE SCALE GENOMIC DNA]</scope>
    <source>
        <strain evidence="7 8">Comchoano-1</strain>
    </source>
</reference>
<dbReference type="EMBL" id="CP092900">
    <property type="protein sequence ID" value="UTC24285.1"/>
    <property type="molecule type" value="Genomic_DNA"/>
</dbReference>
<gene>
    <name evidence="7" type="primary">rpsN</name>
    <name evidence="7" type="ORF">MMH89_03480</name>
</gene>
<evidence type="ECO:0000256" key="5">
    <source>
        <dbReference type="ARBA" id="ARBA00035312"/>
    </source>
</evidence>
<dbReference type="Proteomes" id="UP001055955">
    <property type="component" value="Chromosome"/>
</dbReference>
<dbReference type="NCBIfam" id="NF006477">
    <property type="entry name" value="PRK08881.1"/>
    <property type="match status" value="1"/>
</dbReference>
<dbReference type="Pfam" id="PF00253">
    <property type="entry name" value="Ribosomal_S14"/>
    <property type="match status" value="1"/>
</dbReference>
<protein>
    <recommendedName>
        <fullName evidence="4">Small ribosomal subunit protein uS14</fullName>
    </recommendedName>
    <alternativeName>
        <fullName evidence="5">30S ribosomal protein S14</fullName>
    </alternativeName>
</protein>
<organism evidence="7 8">
    <name type="scientific">Candidatus Comchoanobacter bicostacola</name>
    <dbReference type="NCBI Taxonomy" id="2919598"/>
    <lineage>
        <taxon>Bacteria</taxon>
        <taxon>Pseudomonadati</taxon>
        <taxon>Pseudomonadota</taxon>
        <taxon>Gammaproteobacteria</taxon>
        <taxon>Candidatus Comchoanobacterales</taxon>
        <taxon>Candidatus Comchoanobacteraceae</taxon>
        <taxon>Candidatus Comchoanobacter</taxon>
    </lineage>
</organism>
<evidence type="ECO:0000313" key="8">
    <source>
        <dbReference type="Proteomes" id="UP001055955"/>
    </source>
</evidence>
<evidence type="ECO:0000256" key="4">
    <source>
        <dbReference type="ARBA" id="ARBA00035167"/>
    </source>
</evidence>
<evidence type="ECO:0000256" key="6">
    <source>
        <dbReference type="ARBA" id="ARBA00047110"/>
    </source>
</evidence>
<dbReference type="PANTHER" id="PTHR19836:SF19">
    <property type="entry name" value="SMALL RIBOSOMAL SUBUNIT PROTEIN US14M"/>
    <property type="match status" value="1"/>
</dbReference>
<sequence>MATKRMIARSKQQEVRFNHKENQEKRQALKEQCSSVDSSMDEKMLAMIALSKRPRDESTSRMVRRCWSCGRPKGVLRRFGLCRCCLFKAFREGYISGLRKASW</sequence>
<comment type="function">
    <text evidence="1">Binds 16S rRNA, required for the assembly of 30S particles and may also be responsible for determining the conformation of the 16S rRNA at the A site.</text>
</comment>
<dbReference type="GO" id="GO:0005840">
    <property type="term" value="C:ribosome"/>
    <property type="evidence" value="ECO:0007669"/>
    <property type="project" value="UniProtKB-KW"/>
</dbReference>
<name>A0ABY5DI08_9GAMM</name>
<keyword evidence="8" id="KW-1185">Reference proteome</keyword>
<accession>A0ABY5DI08</accession>
<keyword evidence="3" id="KW-0687">Ribonucleoprotein</keyword>
<keyword evidence="2 7" id="KW-0689">Ribosomal protein</keyword>
<comment type="subunit">
    <text evidence="6">Part of the 30S ribosomal subunit. Contacts proteins S3 and S10.</text>
</comment>
<dbReference type="Gene3D" id="1.10.287.1480">
    <property type="match status" value="1"/>
</dbReference>
<evidence type="ECO:0000256" key="2">
    <source>
        <dbReference type="ARBA" id="ARBA00022980"/>
    </source>
</evidence>
<evidence type="ECO:0000256" key="3">
    <source>
        <dbReference type="ARBA" id="ARBA00023274"/>
    </source>
</evidence>
<proteinExistence type="predicted"/>
<evidence type="ECO:0000256" key="1">
    <source>
        <dbReference type="ARBA" id="ARBA00003686"/>
    </source>
</evidence>
<dbReference type="SUPFAM" id="SSF57716">
    <property type="entry name" value="Glucocorticoid receptor-like (DNA-binding domain)"/>
    <property type="match status" value="1"/>
</dbReference>